<reference evidence="2 3" key="2">
    <citation type="submission" date="2018-11" db="EMBL/GenBank/DDBJ databases">
        <authorList>
            <consortium name="Pathogen Informatics"/>
        </authorList>
    </citation>
    <scope>NUCLEOTIDE SEQUENCE [LARGE SCALE GENOMIC DNA]</scope>
</reference>
<dbReference type="Proteomes" id="UP000270296">
    <property type="component" value="Unassembled WGS sequence"/>
</dbReference>
<protein>
    <submittedName>
        <fullName evidence="4">G_PROTEIN_RECEP_F1_2 domain-containing protein</fullName>
    </submittedName>
</protein>
<evidence type="ECO:0000313" key="2">
    <source>
        <dbReference type="EMBL" id="VDP45154.1"/>
    </source>
</evidence>
<reference evidence="4" key="1">
    <citation type="submission" date="2016-06" db="UniProtKB">
        <authorList>
            <consortium name="WormBaseParasite"/>
        </authorList>
    </citation>
    <scope>IDENTIFICATION</scope>
</reference>
<gene>
    <name evidence="2" type="ORF">SBAD_LOCUS12066</name>
</gene>
<evidence type="ECO:0000313" key="4">
    <source>
        <dbReference type="WBParaSite" id="SBAD_0001247101-mRNA-1"/>
    </source>
</evidence>
<evidence type="ECO:0000313" key="3">
    <source>
        <dbReference type="Proteomes" id="UP000270296"/>
    </source>
</evidence>
<feature type="transmembrane region" description="Helical" evidence="1">
    <location>
        <begin position="206"/>
        <end position="231"/>
    </location>
</feature>
<feature type="transmembrane region" description="Helical" evidence="1">
    <location>
        <begin position="45"/>
        <end position="68"/>
    </location>
</feature>
<feature type="transmembrane region" description="Helical" evidence="1">
    <location>
        <begin position="124"/>
        <end position="146"/>
    </location>
</feature>
<evidence type="ECO:0000256" key="1">
    <source>
        <dbReference type="SAM" id="Phobius"/>
    </source>
</evidence>
<keyword evidence="1" id="KW-0472">Membrane</keyword>
<accession>A0A183J869</accession>
<organism evidence="4">
    <name type="scientific">Soboliphyme baturini</name>
    <dbReference type="NCBI Taxonomy" id="241478"/>
    <lineage>
        <taxon>Eukaryota</taxon>
        <taxon>Metazoa</taxon>
        <taxon>Ecdysozoa</taxon>
        <taxon>Nematoda</taxon>
        <taxon>Enoplea</taxon>
        <taxon>Dorylaimia</taxon>
        <taxon>Dioctophymatida</taxon>
        <taxon>Dioctophymatoidea</taxon>
        <taxon>Soboliphymatidae</taxon>
        <taxon>Soboliphyme</taxon>
    </lineage>
</organism>
<keyword evidence="1" id="KW-0812">Transmembrane</keyword>
<dbReference type="WBParaSite" id="SBAD_0001247101-mRNA-1">
    <property type="protein sequence ID" value="SBAD_0001247101-mRNA-1"/>
    <property type="gene ID" value="SBAD_0001247101"/>
</dbReference>
<dbReference type="AlphaFoldDB" id="A0A183J869"/>
<feature type="transmembrane region" description="Helical" evidence="1">
    <location>
        <begin position="80"/>
        <end position="104"/>
    </location>
</feature>
<keyword evidence="1" id="KW-1133">Transmembrane helix</keyword>
<sequence>MLAIGHLGETIRYNFVSKYGTSFISALNCLIRNAHVSVYDYGENIFAVSILLISLDRLLVVFQWKYYIILHTKTYLKLQLILAAGISVELIHVWIQAAMIKTLIQNNCDYGAIVGKQRRKAHLYWVIIAVYLSVSVSLFVLAAAYVKRKTEECELWNAEFGTTRAVCCSMISCYLIQFLPQSIYFLTRGTLLQYAIFDNYLSVLNVVNLSVSSAVYLVMSRALYAPFISVFRRINFRSTRVLPA</sequence>
<keyword evidence="3" id="KW-1185">Reference proteome</keyword>
<proteinExistence type="predicted"/>
<name>A0A183J869_9BILA</name>
<dbReference type="EMBL" id="UZAM01016901">
    <property type="protein sequence ID" value="VDP45154.1"/>
    <property type="molecule type" value="Genomic_DNA"/>
</dbReference>
<feature type="transmembrane region" description="Helical" evidence="1">
    <location>
        <begin position="166"/>
        <end position="186"/>
    </location>
</feature>